<keyword evidence="4" id="KW-1185">Reference proteome</keyword>
<keyword evidence="2" id="KW-0472">Membrane</keyword>
<evidence type="ECO:0000313" key="4">
    <source>
        <dbReference type="Proteomes" id="UP000540423"/>
    </source>
</evidence>
<organism evidence="3 4">
    <name type="scientific">Streptomyces candidus</name>
    <dbReference type="NCBI Taxonomy" id="67283"/>
    <lineage>
        <taxon>Bacteria</taxon>
        <taxon>Bacillati</taxon>
        <taxon>Actinomycetota</taxon>
        <taxon>Actinomycetes</taxon>
        <taxon>Kitasatosporales</taxon>
        <taxon>Streptomycetaceae</taxon>
        <taxon>Streptomyces</taxon>
    </lineage>
</organism>
<evidence type="ECO:0000256" key="2">
    <source>
        <dbReference type="SAM" id="Phobius"/>
    </source>
</evidence>
<dbReference type="Pfam" id="PF19953">
    <property type="entry name" value="EACC1"/>
    <property type="match status" value="1"/>
</dbReference>
<reference evidence="3 4" key="1">
    <citation type="submission" date="2020-08" db="EMBL/GenBank/DDBJ databases">
        <title>Genomic Encyclopedia of Type Strains, Phase IV (KMG-IV): sequencing the most valuable type-strain genomes for metagenomic binning, comparative biology and taxonomic classification.</title>
        <authorList>
            <person name="Goeker M."/>
        </authorList>
    </citation>
    <scope>NUCLEOTIDE SEQUENCE [LARGE SCALE GENOMIC DNA]</scope>
    <source>
        <strain evidence="3 4">DSM 40141</strain>
    </source>
</reference>
<feature type="transmembrane region" description="Helical" evidence="2">
    <location>
        <begin position="62"/>
        <end position="84"/>
    </location>
</feature>
<comment type="caution">
    <text evidence="3">The sequence shown here is derived from an EMBL/GenBank/DDBJ whole genome shotgun (WGS) entry which is preliminary data.</text>
</comment>
<dbReference type="EMBL" id="JACHEM010000002">
    <property type="protein sequence ID" value="MBB6434309.1"/>
    <property type="molecule type" value="Genomic_DNA"/>
</dbReference>
<evidence type="ECO:0000313" key="3">
    <source>
        <dbReference type="EMBL" id="MBB6434309.1"/>
    </source>
</evidence>
<feature type="region of interest" description="Disordered" evidence="1">
    <location>
        <begin position="117"/>
        <end position="139"/>
    </location>
</feature>
<dbReference type="InterPro" id="IPR045428">
    <property type="entry name" value="EACC1"/>
</dbReference>
<dbReference type="RefSeq" id="WP_185026851.1">
    <property type="nucleotide sequence ID" value="NZ_BNBN01000002.1"/>
</dbReference>
<keyword evidence="2" id="KW-0812">Transmembrane</keyword>
<keyword evidence="2" id="KW-1133">Transmembrane helix</keyword>
<dbReference type="AlphaFoldDB" id="A0A7X0LNB5"/>
<dbReference type="Proteomes" id="UP000540423">
    <property type="component" value="Unassembled WGS sequence"/>
</dbReference>
<name>A0A7X0LNB5_9ACTN</name>
<evidence type="ECO:0000256" key="1">
    <source>
        <dbReference type="SAM" id="MobiDB-lite"/>
    </source>
</evidence>
<feature type="compositionally biased region" description="Pro residues" evidence="1">
    <location>
        <begin position="123"/>
        <end position="132"/>
    </location>
</feature>
<proteinExistence type="predicted"/>
<protein>
    <submittedName>
        <fullName evidence="3">Uncharacterized protein</fullName>
    </submittedName>
</protein>
<gene>
    <name evidence="3" type="ORF">HNQ79_000757</name>
</gene>
<sequence length="139" mass="14760">MSATRDDRTTLIRISIVDDDPLRARREARELLGELSEVAPEAVLDSVRPQGPLPDGVKGGDVVALVGLVFSGGSLAIAAVQLWLSRTPQRTISLTRPDGACLRITGRQARADSEAIERFLSPRPGPLSPPLPDDGAESA</sequence>
<accession>A0A7X0LNB5</accession>